<evidence type="ECO:0000259" key="9">
    <source>
        <dbReference type="Pfam" id="PF21082"/>
    </source>
</evidence>
<comment type="function">
    <text evidence="7">Mechanosensitive channel that participates in the regulation of osmotic pressure changes within the cell, opening in response to stretch forces in the membrane lipid bilayer, without the need for other proteins. Contributes to normal resistance to hypoosmotic shock. Forms an ion channel of 1.0 nanosiemens conductance with a slight preference for anions.</text>
</comment>
<keyword evidence="5 7" id="KW-1133">Transmembrane helix</keyword>
<evidence type="ECO:0000259" key="8">
    <source>
        <dbReference type="Pfam" id="PF00924"/>
    </source>
</evidence>
<dbReference type="InterPro" id="IPR010920">
    <property type="entry name" value="LSM_dom_sf"/>
</dbReference>
<dbReference type="SUPFAM" id="SSF82689">
    <property type="entry name" value="Mechanosensitive channel protein MscS (YggB), C-terminal domain"/>
    <property type="match status" value="1"/>
</dbReference>
<dbReference type="Pfam" id="PF05552">
    <property type="entry name" value="MS_channel_1st_1"/>
    <property type="match status" value="1"/>
</dbReference>
<dbReference type="Pfam" id="PF21088">
    <property type="entry name" value="MS_channel_1st"/>
    <property type="match status" value="1"/>
</dbReference>
<sequence length="276" mass="29597">MESITNWITNNQELMISFGIKLVVAIIILIVGKLVARLVSKGVSKILEHKSVDQAVISFVASLVYGIGIAIVFIIAISHLGFNTSSLVAIVGAAGLAVGLALQGSLSNFASGVLLISFRPFKAGDFVEVGGVAGIVEEILIFSTKLRTGDNKTVIIPNGAITSGTITNYSTKPTRRIDLVIGVSYDANLAEARQVMADVVAADERVLKDPAVTIGVSELADSAVNIVVRPWVKSADYWPTYFDLMENIKVALDKAEIEIPYPQVSLHMNKENENEK</sequence>
<keyword evidence="7" id="KW-0813">Transport</keyword>
<feature type="domain" description="Mechanosensitive ion channel transmembrane helices 2/3" evidence="10">
    <location>
        <begin position="67"/>
        <end position="103"/>
    </location>
</feature>
<feature type="transmembrane region" description="Helical" evidence="7">
    <location>
        <begin position="15"/>
        <end position="36"/>
    </location>
</feature>
<keyword evidence="7" id="KW-0406">Ion transport</keyword>
<accession>A0A3E0U6E6</accession>
<comment type="subcellular location">
    <subcellularLocation>
        <location evidence="7">Cell inner membrane</location>
        <topology evidence="7">Multi-pass membrane protein</topology>
    </subcellularLocation>
    <subcellularLocation>
        <location evidence="1">Cell membrane</location>
        <topology evidence="1">Multi-pass membrane protein</topology>
    </subcellularLocation>
</comment>
<comment type="caution">
    <text evidence="11">The sequence shown here is derived from an EMBL/GenBank/DDBJ whole genome shotgun (WGS) entry which is preliminary data.</text>
</comment>
<proteinExistence type="inferred from homology"/>
<organism evidence="11 12">
    <name type="scientific">Thalassotalea euphylliae</name>
    <dbReference type="NCBI Taxonomy" id="1655234"/>
    <lineage>
        <taxon>Bacteria</taxon>
        <taxon>Pseudomonadati</taxon>
        <taxon>Pseudomonadota</taxon>
        <taxon>Gammaproteobacteria</taxon>
        <taxon>Alteromonadales</taxon>
        <taxon>Colwelliaceae</taxon>
        <taxon>Thalassotalea</taxon>
    </lineage>
</organism>
<gene>
    <name evidence="11" type="ORF">DXX94_16165</name>
</gene>
<dbReference type="EMBL" id="QUOT01000001">
    <property type="protein sequence ID" value="REL32133.1"/>
    <property type="molecule type" value="Genomic_DNA"/>
</dbReference>
<dbReference type="RefSeq" id="WP_116017478.1">
    <property type="nucleotide sequence ID" value="NZ_QUOT01000001.1"/>
</dbReference>
<keyword evidence="6 7" id="KW-0472">Membrane</keyword>
<feature type="transmembrane region" description="Helical" evidence="7">
    <location>
        <begin position="56"/>
        <end position="81"/>
    </location>
</feature>
<evidence type="ECO:0000256" key="6">
    <source>
        <dbReference type="ARBA" id="ARBA00023136"/>
    </source>
</evidence>
<evidence type="ECO:0000256" key="3">
    <source>
        <dbReference type="ARBA" id="ARBA00022475"/>
    </source>
</evidence>
<dbReference type="PANTHER" id="PTHR30221">
    <property type="entry name" value="SMALL-CONDUCTANCE MECHANOSENSITIVE CHANNEL"/>
    <property type="match status" value="1"/>
</dbReference>
<dbReference type="Pfam" id="PF00924">
    <property type="entry name" value="MS_channel_2nd"/>
    <property type="match status" value="1"/>
</dbReference>
<dbReference type="InterPro" id="IPR011014">
    <property type="entry name" value="MscS_channel_TM-2"/>
</dbReference>
<dbReference type="InterPro" id="IPR049142">
    <property type="entry name" value="MS_channel_1st"/>
</dbReference>
<evidence type="ECO:0000256" key="4">
    <source>
        <dbReference type="ARBA" id="ARBA00022692"/>
    </source>
</evidence>
<dbReference type="Gene3D" id="2.30.30.60">
    <property type="match status" value="1"/>
</dbReference>
<reference evidence="12" key="1">
    <citation type="submission" date="2018-08" db="EMBL/GenBank/DDBJ databases">
        <title>Thalassotalea euphylliae genome.</title>
        <authorList>
            <person name="Summers S."/>
            <person name="Rice S.A."/>
            <person name="Freckelton M.L."/>
            <person name="Nedved B.T."/>
            <person name="Hadfield M.G."/>
        </authorList>
    </citation>
    <scope>NUCLEOTIDE SEQUENCE [LARGE SCALE GENOMIC DNA]</scope>
    <source>
        <strain evidence="12">H3</strain>
    </source>
</reference>
<evidence type="ECO:0000256" key="5">
    <source>
        <dbReference type="ARBA" id="ARBA00022989"/>
    </source>
</evidence>
<evidence type="ECO:0000313" key="12">
    <source>
        <dbReference type="Proteomes" id="UP000256899"/>
    </source>
</evidence>
<feature type="transmembrane region" description="Helical" evidence="7">
    <location>
        <begin position="87"/>
        <end position="116"/>
    </location>
</feature>
<dbReference type="PANTHER" id="PTHR30221:SF1">
    <property type="entry name" value="SMALL-CONDUCTANCE MECHANOSENSITIVE CHANNEL"/>
    <property type="match status" value="1"/>
</dbReference>
<evidence type="ECO:0000256" key="7">
    <source>
        <dbReference type="RuleBase" id="RU369025"/>
    </source>
</evidence>
<evidence type="ECO:0000259" key="10">
    <source>
        <dbReference type="Pfam" id="PF21088"/>
    </source>
</evidence>
<comment type="subunit">
    <text evidence="7">Homoheptamer.</text>
</comment>
<keyword evidence="7" id="KW-0997">Cell inner membrane</keyword>
<dbReference type="GO" id="GO:0005886">
    <property type="term" value="C:plasma membrane"/>
    <property type="evidence" value="ECO:0007669"/>
    <property type="project" value="UniProtKB-SubCell"/>
</dbReference>
<feature type="domain" description="Mechanosensitive ion channel MscS C-terminal" evidence="9">
    <location>
        <begin position="177"/>
        <end position="259"/>
    </location>
</feature>
<dbReference type="SUPFAM" id="SSF50182">
    <property type="entry name" value="Sm-like ribonucleoproteins"/>
    <property type="match status" value="1"/>
</dbReference>
<dbReference type="InterPro" id="IPR011066">
    <property type="entry name" value="MscS_channel_C_sf"/>
</dbReference>
<comment type="caution">
    <text evidence="7">Lacks conserved residue(s) required for the propagation of feature annotation.</text>
</comment>
<keyword evidence="12" id="KW-1185">Reference proteome</keyword>
<keyword evidence="3" id="KW-1003">Cell membrane</keyword>
<dbReference type="SUPFAM" id="SSF82861">
    <property type="entry name" value="Mechanosensitive channel protein MscS (YggB), transmembrane region"/>
    <property type="match status" value="1"/>
</dbReference>
<dbReference type="InterPro" id="IPR023408">
    <property type="entry name" value="MscS_beta-dom_sf"/>
</dbReference>
<dbReference type="InterPro" id="IPR045275">
    <property type="entry name" value="MscS_archaea/bacteria_type"/>
</dbReference>
<evidence type="ECO:0000313" key="11">
    <source>
        <dbReference type="EMBL" id="REL32133.1"/>
    </source>
</evidence>
<keyword evidence="7" id="KW-0407">Ion channel</keyword>
<name>A0A3E0U6E6_9GAMM</name>
<dbReference type="InterPro" id="IPR049278">
    <property type="entry name" value="MS_channel_C"/>
</dbReference>
<protein>
    <recommendedName>
        <fullName evidence="7">Small-conductance mechanosensitive channel</fullName>
    </recommendedName>
</protein>
<dbReference type="AlphaFoldDB" id="A0A3E0U6E6"/>
<dbReference type="Gene3D" id="1.10.287.1260">
    <property type="match status" value="1"/>
</dbReference>
<feature type="domain" description="Mechanosensitive ion channel MscS" evidence="8">
    <location>
        <begin position="105"/>
        <end position="170"/>
    </location>
</feature>
<dbReference type="GO" id="GO:0008381">
    <property type="term" value="F:mechanosensitive monoatomic ion channel activity"/>
    <property type="evidence" value="ECO:0007669"/>
    <property type="project" value="InterPro"/>
</dbReference>
<comment type="similarity">
    <text evidence="2 7">Belongs to the MscS (TC 1.A.23) family.</text>
</comment>
<dbReference type="Proteomes" id="UP000256899">
    <property type="component" value="Unassembled WGS sequence"/>
</dbReference>
<keyword evidence="4 7" id="KW-0812">Transmembrane</keyword>
<dbReference type="Gene3D" id="3.30.70.100">
    <property type="match status" value="1"/>
</dbReference>
<evidence type="ECO:0000256" key="1">
    <source>
        <dbReference type="ARBA" id="ARBA00004651"/>
    </source>
</evidence>
<dbReference type="InterPro" id="IPR006685">
    <property type="entry name" value="MscS_channel_2nd"/>
</dbReference>
<dbReference type="Pfam" id="PF21082">
    <property type="entry name" value="MS_channel_3rd"/>
    <property type="match status" value="1"/>
</dbReference>
<dbReference type="PROSITE" id="PS01246">
    <property type="entry name" value="UPF0003"/>
    <property type="match status" value="1"/>
</dbReference>
<dbReference type="InterPro" id="IPR006686">
    <property type="entry name" value="MscS_channel_CS"/>
</dbReference>
<evidence type="ECO:0000256" key="2">
    <source>
        <dbReference type="ARBA" id="ARBA00008017"/>
    </source>
</evidence>
<dbReference type="InterPro" id="IPR008910">
    <property type="entry name" value="MSC_TM_helix"/>
</dbReference>